<keyword evidence="5" id="KW-1185">Reference proteome</keyword>
<accession>A0A851AUC9</accession>
<dbReference type="GO" id="GO:0009374">
    <property type="term" value="F:biotin binding"/>
    <property type="evidence" value="ECO:0007669"/>
    <property type="project" value="InterPro"/>
</dbReference>
<evidence type="ECO:0000256" key="1">
    <source>
        <dbReference type="ARBA" id="ARBA00004613"/>
    </source>
</evidence>
<keyword evidence="3" id="KW-0732">Signal</keyword>
<dbReference type="SUPFAM" id="SSF50876">
    <property type="entry name" value="Avidin/streptavidin"/>
    <property type="match status" value="1"/>
</dbReference>
<name>A0A851AUC9_SULDA</name>
<dbReference type="InterPro" id="IPR005468">
    <property type="entry name" value="Avidin/str"/>
</dbReference>
<evidence type="ECO:0000313" key="4">
    <source>
        <dbReference type="EMBL" id="NWI30986.1"/>
    </source>
</evidence>
<dbReference type="AlphaFoldDB" id="A0A851AUC9"/>
<evidence type="ECO:0000256" key="2">
    <source>
        <dbReference type="ARBA" id="ARBA00022525"/>
    </source>
</evidence>
<dbReference type="InterPro" id="IPR036896">
    <property type="entry name" value="Avidin-like_sf"/>
</dbReference>
<comment type="subcellular location">
    <subcellularLocation>
        <location evidence="1">Secreted</location>
    </subcellularLocation>
</comment>
<keyword evidence="2" id="KW-0964">Secreted</keyword>
<dbReference type="EMBL" id="WEKW01022680">
    <property type="protein sequence ID" value="NWI30986.1"/>
    <property type="molecule type" value="Genomic_DNA"/>
</dbReference>
<feature type="non-terminal residue" evidence="4">
    <location>
        <position position="60"/>
    </location>
</feature>
<dbReference type="Pfam" id="PF01382">
    <property type="entry name" value="Avidin"/>
    <property type="match status" value="1"/>
</dbReference>
<sequence length="60" mass="6726">LGTCLLIPWQCDRTGWWENELGSRMHVSVVNSQGNFYSEYHTAMSSTQKPIEPSPLSAPS</sequence>
<organism evidence="4 5">
    <name type="scientific">Sula dactylatra</name>
    <name type="common">Masked booby</name>
    <dbReference type="NCBI Taxonomy" id="56068"/>
    <lineage>
        <taxon>Eukaryota</taxon>
        <taxon>Metazoa</taxon>
        <taxon>Chordata</taxon>
        <taxon>Craniata</taxon>
        <taxon>Vertebrata</taxon>
        <taxon>Euteleostomi</taxon>
        <taxon>Archelosauria</taxon>
        <taxon>Archosauria</taxon>
        <taxon>Dinosauria</taxon>
        <taxon>Saurischia</taxon>
        <taxon>Theropoda</taxon>
        <taxon>Coelurosauria</taxon>
        <taxon>Aves</taxon>
        <taxon>Neognathae</taxon>
        <taxon>Neoaves</taxon>
        <taxon>Aequornithes</taxon>
        <taxon>Suliformes</taxon>
        <taxon>Sulidae</taxon>
        <taxon>Sula</taxon>
    </lineage>
</organism>
<evidence type="ECO:0000256" key="3">
    <source>
        <dbReference type="ARBA" id="ARBA00022729"/>
    </source>
</evidence>
<dbReference type="Proteomes" id="UP000619137">
    <property type="component" value="Unassembled WGS sequence"/>
</dbReference>
<comment type="caution">
    <text evidence="4">The sequence shown here is derived from an EMBL/GenBank/DDBJ whole genome shotgun (WGS) entry which is preliminary data.</text>
</comment>
<proteinExistence type="predicted"/>
<dbReference type="GO" id="GO:0005576">
    <property type="term" value="C:extracellular region"/>
    <property type="evidence" value="ECO:0007669"/>
    <property type="project" value="UniProtKB-SubCell"/>
</dbReference>
<protein>
    <submittedName>
        <fullName evidence="4">AVID protein</fullName>
    </submittedName>
</protein>
<reference evidence="4" key="1">
    <citation type="submission" date="2019-10" db="EMBL/GenBank/DDBJ databases">
        <title>Bird 10,000 Genomes (B10K) Project - Family phase.</title>
        <authorList>
            <person name="Zhang G."/>
        </authorList>
    </citation>
    <scope>NUCLEOTIDE SEQUENCE</scope>
    <source>
        <strain evidence="4">B10K-DU-002-49</strain>
        <tissue evidence="4">Muscle</tissue>
    </source>
</reference>
<gene>
    <name evidence="4" type="primary">Avd_5</name>
    <name evidence="4" type="ORF">SULDAC_R14535</name>
</gene>
<evidence type="ECO:0000313" key="5">
    <source>
        <dbReference type="Proteomes" id="UP000619137"/>
    </source>
</evidence>
<feature type="non-terminal residue" evidence="4">
    <location>
        <position position="1"/>
    </location>
</feature>
<dbReference type="Gene3D" id="2.40.128.30">
    <property type="entry name" value="Avidin-like"/>
    <property type="match status" value="1"/>
</dbReference>